<gene>
    <name evidence="1" type="ORF">PPACK8108_LOCUS8975</name>
</gene>
<name>A0AAV0AVP1_PHAPC</name>
<sequence length="130" mass="14818">MTSKIPLIKAPGNWLPKMIVPPSDVHPIPDDITAYFVYPYTLEASSLNYLQQLSAHPANMSSRLEKAEAYLEERRFRKERERLRIEEEMIKQKKESLRLVAPGWSGKMDSILMAPSSSSEITGQSEPQLT</sequence>
<dbReference type="Proteomes" id="UP001153365">
    <property type="component" value="Unassembled WGS sequence"/>
</dbReference>
<accession>A0AAV0AVP1</accession>
<evidence type="ECO:0000313" key="1">
    <source>
        <dbReference type="EMBL" id="CAH7674076.1"/>
    </source>
</evidence>
<proteinExistence type="predicted"/>
<comment type="caution">
    <text evidence="1">The sequence shown here is derived from an EMBL/GenBank/DDBJ whole genome shotgun (WGS) entry which is preliminary data.</text>
</comment>
<feature type="non-terminal residue" evidence="1">
    <location>
        <position position="130"/>
    </location>
</feature>
<dbReference type="EMBL" id="CALTRL010001893">
    <property type="protein sequence ID" value="CAH7674076.1"/>
    <property type="molecule type" value="Genomic_DNA"/>
</dbReference>
<keyword evidence="2" id="KW-1185">Reference proteome</keyword>
<dbReference type="AlphaFoldDB" id="A0AAV0AVP1"/>
<organism evidence="1 2">
    <name type="scientific">Phakopsora pachyrhizi</name>
    <name type="common">Asian soybean rust disease fungus</name>
    <dbReference type="NCBI Taxonomy" id="170000"/>
    <lineage>
        <taxon>Eukaryota</taxon>
        <taxon>Fungi</taxon>
        <taxon>Dikarya</taxon>
        <taxon>Basidiomycota</taxon>
        <taxon>Pucciniomycotina</taxon>
        <taxon>Pucciniomycetes</taxon>
        <taxon>Pucciniales</taxon>
        <taxon>Phakopsoraceae</taxon>
        <taxon>Phakopsora</taxon>
    </lineage>
</organism>
<reference evidence="1" key="1">
    <citation type="submission" date="2022-06" db="EMBL/GenBank/DDBJ databases">
        <authorList>
            <consortium name="SYNGENTA / RWTH Aachen University"/>
        </authorList>
    </citation>
    <scope>NUCLEOTIDE SEQUENCE</scope>
</reference>
<evidence type="ECO:0000313" key="2">
    <source>
        <dbReference type="Proteomes" id="UP001153365"/>
    </source>
</evidence>
<protein>
    <submittedName>
        <fullName evidence="1">Uncharacterized protein</fullName>
    </submittedName>
</protein>